<evidence type="ECO:0000313" key="5">
    <source>
        <dbReference type="Proteomes" id="UP000269154"/>
    </source>
</evidence>
<dbReference type="PROSITE" id="PS50894">
    <property type="entry name" value="HPT"/>
    <property type="match status" value="1"/>
</dbReference>
<feature type="non-terminal residue" evidence="4">
    <location>
        <position position="154"/>
    </location>
</feature>
<proteinExistence type="predicted"/>
<dbReference type="Pfam" id="PF01627">
    <property type="entry name" value="Hpt"/>
    <property type="match status" value="1"/>
</dbReference>
<dbReference type="RefSeq" id="WP_134239658.1">
    <property type="nucleotide sequence ID" value="NZ_RCBY01000460.1"/>
</dbReference>
<dbReference type="InterPro" id="IPR036641">
    <property type="entry name" value="HPT_dom_sf"/>
</dbReference>
<evidence type="ECO:0000256" key="1">
    <source>
        <dbReference type="PROSITE-ProRule" id="PRU00110"/>
    </source>
</evidence>
<evidence type="ECO:0000256" key="2">
    <source>
        <dbReference type="SAM" id="MobiDB-lite"/>
    </source>
</evidence>
<evidence type="ECO:0000259" key="3">
    <source>
        <dbReference type="PROSITE" id="PS50894"/>
    </source>
</evidence>
<dbReference type="InterPro" id="IPR008207">
    <property type="entry name" value="Sig_transdc_His_kin_Hpt_dom"/>
</dbReference>
<feature type="modified residue" description="Phosphohistidine" evidence="1">
    <location>
        <position position="144"/>
    </location>
</feature>
<feature type="domain" description="HPt" evidence="3">
    <location>
        <begin position="105"/>
        <end position="154"/>
    </location>
</feature>
<evidence type="ECO:0000313" key="4">
    <source>
        <dbReference type="EMBL" id="RQH18928.1"/>
    </source>
</evidence>
<gene>
    <name evidence="4" type="ORF">D5R40_32760</name>
</gene>
<comment type="caution">
    <text evidence="4">The sequence shown here is derived from an EMBL/GenBank/DDBJ whole genome shotgun (WGS) entry which is preliminary data.</text>
</comment>
<dbReference type="Gene3D" id="1.20.120.160">
    <property type="entry name" value="HPT domain"/>
    <property type="match status" value="1"/>
</dbReference>
<feature type="region of interest" description="Disordered" evidence="2">
    <location>
        <begin position="28"/>
        <end position="84"/>
    </location>
</feature>
<dbReference type="AlphaFoldDB" id="A0A3N6NSI6"/>
<dbReference type="GO" id="GO:0000160">
    <property type="term" value="P:phosphorelay signal transduction system"/>
    <property type="evidence" value="ECO:0007669"/>
    <property type="project" value="InterPro"/>
</dbReference>
<dbReference type="SUPFAM" id="SSF47226">
    <property type="entry name" value="Histidine-containing phosphotransfer domain, HPT domain"/>
    <property type="match status" value="1"/>
</dbReference>
<keyword evidence="5" id="KW-1185">Reference proteome</keyword>
<dbReference type="EMBL" id="RCBY01000460">
    <property type="protein sequence ID" value="RQH18928.1"/>
    <property type="molecule type" value="Genomic_DNA"/>
</dbReference>
<organism evidence="4 5">
    <name type="scientific">Okeania hirsuta</name>
    <dbReference type="NCBI Taxonomy" id="1458930"/>
    <lineage>
        <taxon>Bacteria</taxon>
        <taxon>Bacillati</taxon>
        <taxon>Cyanobacteriota</taxon>
        <taxon>Cyanophyceae</taxon>
        <taxon>Oscillatoriophycideae</taxon>
        <taxon>Oscillatoriales</taxon>
        <taxon>Microcoleaceae</taxon>
        <taxon>Okeania</taxon>
    </lineage>
</organism>
<name>A0A3N6NSI6_9CYAN</name>
<accession>A0A3N6NSI6</accession>
<sequence>MIMFPNLLKCQLLYSKIVQYVRKWPEEAEEEAPINGQHAEAEPTLEASSEPVVEQANGFSHAEEAPQEEAEPVHNNGTANAFNEEKSMPTNYVNLDYLRSISGNDENIIRKAIEKFLDTTPELLDQMGEQLNASDAQALGKSAHKLKSSVAFMG</sequence>
<keyword evidence="1" id="KW-0597">Phosphoprotein</keyword>
<reference evidence="4 5" key="1">
    <citation type="journal article" date="2018" name="ACS Chem. Biol.">
        <title>Ketoreductase domain dysfunction expands chemodiversity: malyngamide biosynthesis in the cyanobacterium Okeania hirsuta.</title>
        <authorList>
            <person name="Moss N.A."/>
            <person name="Leao T."/>
            <person name="Rankin M."/>
            <person name="McCullough T.M."/>
            <person name="Qu P."/>
            <person name="Korobeynikov A."/>
            <person name="Smith J.L."/>
            <person name="Gerwick L."/>
            <person name="Gerwick W.H."/>
        </authorList>
    </citation>
    <scope>NUCLEOTIDE SEQUENCE [LARGE SCALE GENOMIC DNA]</scope>
    <source>
        <strain evidence="4 5">PAB10Feb10-1</strain>
    </source>
</reference>
<protein>
    <submittedName>
        <fullName evidence="4">Hpt domain-containing protein</fullName>
    </submittedName>
</protein>
<dbReference type="Proteomes" id="UP000269154">
    <property type="component" value="Unassembled WGS sequence"/>
</dbReference>